<dbReference type="SUPFAM" id="SSF51735">
    <property type="entry name" value="NAD(P)-binding Rossmann-fold domains"/>
    <property type="match status" value="1"/>
</dbReference>
<accession>A0ABW2PY05</accession>
<dbReference type="NCBIfam" id="NF005559">
    <property type="entry name" value="PRK07231.1"/>
    <property type="match status" value="1"/>
</dbReference>
<dbReference type="RefSeq" id="WP_380966966.1">
    <property type="nucleotide sequence ID" value="NZ_JBHTCO010000017.1"/>
</dbReference>
<sequence length="257" mass="27933">MDYKKIFDLTGKTAIVTGGAVGLGREMAEAIAQFGSNIVVVDIQGEAAEKAAQELKETYNVKTLGIEVDVTREDHVQQMIQQAVSKFNTIDILLNNAGICQKIDALDQDYNDWKKTIDVNINGVFLVAKYVGEVMKENGGGSIINTASMSGIIANRESQTAYNSSKAAVAMMTKSLASEWVNDNIRVNAIAPGYMKTEMARPLFEEDGELKWVLDLVPMKRLGEPYELGGTIVLLASDASSFTTGSVFVIDGGYTIW</sequence>
<dbReference type="Proteomes" id="UP001596505">
    <property type="component" value="Unassembled WGS sequence"/>
</dbReference>
<dbReference type="PRINTS" id="PR00080">
    <property type="entry name" value="SDRFAMILY"/>
</dbReference>
<evidence type="ECO:0000313" key="3">
    <source>
        <dbReference type="EMBL" id="MFC7394034.1"/>
    </source>
</evidence>
<evidence type="ECO:0000256" key="1">
    <source>
        <dbReference type="ARBA" id="ARBA00006484"/>
    </source>
</evidence>
<keyword evidence="4" id="KW-1185">Reference proteome</keyword>
<dbReference type="InterPro" id="IPR036291">
    <property type="entry name" value="NAD(P)-bd_dom_sf"/>
</dbReference>
<dbReference type="EMBL" id="JBHTCO010000017">
    <property type="protein sequence ID" value="MFC7394034.1"/>
    <property type="molecule type" value="Genomic_DNA"/>
</dbReference>
<organism evidence="3 4">
    <name type="scientific">Scopulibacillus cellulosilyticus</name>
    <dbReference type="NCBI Taxonomy" id="2665665"/>
    <lineage>
        <taxon>Bacteria</taxon>
        <taxon>Bacillati</taxon>
        <taxon>Bacillota</taxon>
        <taxon>Bacilli</taxon>
        <taxon>Bacillales</taxon>
        <taxon>Sporolactobacillaceae</taxon>
        <taxon>Scopulibacillus</taxon>
    </lineage>
</organism>
<proteinExistence type="inferred from homology"/>
<dbReference type="Pfam" id="PF13561">
    <property type="entry name" value="adh_short_C2"/>
    <property type="match status" value="1"/>
</dbReference>
<dbReference type="EC" id="1.1.1.-" evidence="3"/>
<reference evidence="4" key="1">
    <citation type="journal article" date="2019" name="Int. J. Syst. Evol. Microbiol.">
        <title>The Global Catalogue of Microorganisms (GCM) 10K type strain sequencing project: providing services to taxonomists for standard genome sequencing and annotation.</title>
        <authorList>
            <consortium name="The Broad Institute Genomics Platform"/>
            <consortium name="The Broad Institute Genome Sequencing Center for Infectious Disease"/>
            <person name="Wu L."/>
            <person name="Ma J."/>
        </authorList>
    </citation>
    <scope>NUCLEOTIDE SEQUENCE [LARGE SCALE GENOMIC DNA]</scope>
    <source>
        <strain evidence="4">CGMCC 1.16305</strain>
    </source>
</reference>
<evidence type="ECO:0000256" key="2">
    <source>
        <dbReference type="ARBA" id="ARBA00023002"/>
    </source>
</evidence>
<dbReference type="PANTHER" id="PTHR43008:SF4">
    <property type="entry name" value="CHAIN DEHYDROGENASE, PUTATIVE (AFU_ORTHOLOGUE AFUA_4G08710)-RELATED"/>
    <property type="match status" value="1"/>
</dbReference>
<keyword evidence="2 3" id="KW-0560">Oxidoreductase</keyword>
<dbReference type="PRINTS" id="PR00081">
    <property type="entry name" value="GDHRDH"/>
</dbReference>
<comment type="similarity">
    <text evidence="1">Belongs to the short-chain dehydrogenases/reductases (SDR) family.</text>
</comment>
<dbReference type="Gene3D" id="3.40.50.720">
    <property type="entry name" value="NAD(P)-binding Rossmann-like Domain"/>
    <property type="match status" value="1"/>
</dbReference>
<gene>
    <name evidence="3" type="ORF">ACFQRG_13820</name>
</gene>
<name>A0ABW2PY05_9BACL</name>
<dbReference type="InterPro" id="IPR002347">
    <property type="entry name" value="SDR_fam"/>
</dbReference>
<dbReference type="GO" id="GO:0016491">
    <property type="term" value="F:oxidoreductase activity"/>
    <property type="evidence" value="ECO:0007669"/>
    <property type="project" value="UniProtKB-KW"/>
</dbReference>
<dbReference type="PANTHER" id="PTHR43008">
    <property type="entry name" value="BENZIL REDUCTASE"/>
    <property type="match status" value="1"/>
</dbReference>
<comment type="caution">
    <text evidence="3">The sequence shown here is derived from an EMBL/GenBank/DDBJ whole genome shotgun (WGS) entry which is preliminary data.</text>
</comment>
<protein>
    <submittedName>
        <fullName evidence="3">SDR family NAD(P)-dependent oxidoreductase</fullName>
        <ecNumber evidence="3">1.1.1.-</ecNumber>
    </submittedName>
</protein>
<evidence type="ECO:0000313" key="4">
    <source>
        <dbReference type="Proteomes" id="UP001596505"/>
    </source>
</evidence>